<sequence length="324" mass="37931">LPIEIGGAVPVLPEEIQNTLYQPQPDEWPMGDREATCRRIVRGIDQVMSLAIAEPFITPVDLNIYPAYAFVVEYPIDLSTIKTRLENHFYRRIISAQFDVRYLASNAEKFNEPHSQIVKAARIVTDLCLRIIRETTEIDVPVVYHQLVDTYQSSDSEVELPDKKIMPSTSRSRSLSNRILRSHNENTVDWKFECRQLLESLWQCEDSLPFREPVDRLEHPDYYQLIDTPMDLRTVKEDLLGGNYETPLEFAKDMKLIFTNSKNYNTNKRSKIYSMTVRLSAMFEEHMRRIIYLWNSNKRRSKNCQMKTRQRASKELKTSLTTNA</sequence>
<dbReference type="PRINTS" id="PR00503">
    <property type="entry name" value="BROMODOMAIN"/>
</dbReference>
<feature type="non-terminal residue" evidence="5">
    <location>
        <position position="1"/>
    </location>
</feature>
<feature type="domain" description="Bromo" evidence="4">
    <location>
        <begin position="48"/>
        <end position="118"/>
    </location>
</feature>
<dbReference type="CDD" id="cd05529">
    <property type="entry name" value="Bromo_WDR9_I_like"/>
    <property type="match status" value="1"/>
</dbReference>
<dbReference type="InterPro" id="IPR052060">
    <property type="entry name" value="Bromo_WD_repeat"/>
</dbReference>
<name>A0AAV7HIQ0_COTGL</name>
<dbReference type="Pfam" id="PF00439">
    <property type="entry name" value="Bromodomain"/>
    <property type="match status" value="2"/>
</dbReference>
<dbReference type="PROSITE" id="PS00633">
    <property type="entry name" value="BROMODOMAIN_1"/>
    <property type="match status" value="1"/>
</dbReference>
<reference evidence="5 6" key="1">
    <citation type="journal article" date="2021" name="J. Hered.">
        <title>A chromosome-level genome assembly of the parasitoid wasp, Cotesia glomerata (Hymenoptera: Braconidae).</title>
        <authorList>
            <person name="Pinto B.J."/>
            <person name="Weis J.J."/>
            <person name="Gamble T."/>
            <person name="Ode P.J."/>
            <person name="Paul R."/>
            <person name="Zaspel J.M."/>
        </authorList>
    </citation>
    <scope>NUCLEOTIDE SEQUENCE [LARGE SCALE GENOMIC DNA]</scope>
    <source>
        <strain evidence="5">CgM1</strain>
    </source>
</reference>
<dbReference type="GO" id="GO:0006357">
    <property type="term" value="P:regulation of transcription by RNA polymerase II"/>
    <property type="evidence" value="ECO:0007669"/>
    <property type="project" value="TreeGrafter"/>
</dbReference>
<dbReference type="InterPro" id="IPR001487">
    <property type="entry name" value="Bromodomain"/>
</dbReference>
<proteinExistence type="predicted"/>
<feature type="domain" description="Bromo" evidence="4">
    <location>
        <begin position="202"/>
        <end position="272"/>
    </location>
</feature>
<gene>
    <name evidence="5" type="ORF">KQX54_011412</name>
</gene>
<evidence type="ECO:0000256" key="3">
    <source>
        <dbReference type="SAM" id="MobiDB-lite"/>
    </source>
</evidence>
<dbReference type="PANTHER" id="PTHR16266">
    <property type="entry name" value="WD REPEAT DOMAIN 9"/>
    <property type="match status" value="1"/>
</dbReference>
<dbReference type="GO" id="GO:0007010">
    <property type="term" value="P:cytoskeleton organization"/>
    <property type="evidence" value="ECO:0007669"/>
    <property type="project" value="TreeGrafter"/>
</dbReference>
<evidence type="ECO:0000313" key="6">
    <source>
        <dbReference type="Proteomes" id="UP000826195"/>
    </source>
</evidence>
<dbReference type="EMBL" id="JAHXZJ010002609">
    <property type="protein sequence ID" value="KAH0540031.1"/>
    <property type="molecule type" value="Genomic_DNA"/>
</dbReference>
<dbReference type="InterPro" id="IPR018359">
    <property type="entry name" value="Bromodomain_CS"/>
</dbReference>
<evidence type="ECO:0000313" key="5">
    <source>
        <dbReference type="EMBL" id="KAH0540031.1"/>
    </source>
</evidence>
<feature type="non-terminal residue" evidence="5">
    <location>
        <position position="324"/>
    </location>
</feature>
<dbReference type="PANTHER" id="PTHR16266:SF17">
    <property type="entry name" value="BRWD3"/>
    <property type="match status" value="1"/>
</dbReference>
<evidence type="ECO:0000259" key="4">
    <source>
        <dbReference type="PROSITE" id="PS50014"/>
    </source>
</evidence>
<evidence type="ECO:0000256" key="1">
    <source>
        <dbReference type="ARBA" id="ARBA00023117"/>
    </source>
</evidence>
<dbReference type="GO" id="GO:0008360">
    <property type="term" value="P:regulation of cell shape"/>
    <property type="evidence" value="ECO:0007669"/>
    <property type="project" value="TreeGrafter"/>
</dbReference>
<dbReference type="PROSITE" id="PS50014">
    <property type="entry name" value="BROMODOMAIN_2"/>
    <property type="match status" value="2"/>
</dbReference>
<accession>A0AAV7HIQ0</accession>
<feature type="region of interest" description="Disordered" evidence="3">
    <location>
        <begin position="303"/>
        <end position="324"/>
    </location>
</feature>
<keyword evidence="6" id="KW-1185">Reference proteome</keyword>
<evidence type="ECO:0000256" key="2">
    <source>
        <dbReference type="PROSITE-ProRule" id="PRU00035"/>
    </source>
</evidence>
<dbReference type="Proteomes" id="UP000826195">
    <property type="component" value="Unassembled WGS sequence"/>
</dbReference>
<keyword evidence="1 2" id="KW-0103">Bromodomain</keyword>
<dbReference type="AlphaFoldDB" id="A0AAV7HIQ0"/>
<dbReference type="InterPro" id="IPR036427">
    <property type="entry name" value="Bromodomain-like_sf"/>
</dbReference>
<comment type="caution">
    <text evidence="5">The sequence shown here is derived from an EMBL/GenBank/DDBJ whole genome shotgun (WGS) entry which is preliminary data.</text>
</comment>
<dbReference type="GO" id="GO:0005634">
    <property type="term" value="C:nucleus"/>
    <property type="evidence" value="ECO:0007669"/>
    <property type="project" value="TreeGrafter"/>
</dbReference>
<protein>
    <recommendedName>
        <fullName evidence="4">Bromo domain-containing protein</fullName>
    </recommendedName>
</protein>
<dbReference type="SMART" id="SM00297">
    <property type="entry name" value="BROMO"/>
    <property type="match status" value="2"/>
</dbReference>
<dbReference type="FunFam" id="1.20.920.10:FF:000044">
    <property type="entry name" value="Bromodomain and WD repeat domain-containing 1"/>
    <property type="match status" value="1"/>
</dbReference>
<organism evidence="5 6">
    <name type="scientific">Cotesia glomerata</name>
    <name type="common">Lepidopteran parasitic wasp</name>
    <name type="synonym">Apanteles glomeratus</name>
    <dbReference type="NCBI Taxonomy" id="32391"/>
    <lineage>
        <taxon>Eukaryota</taxon>
        <taxon>Metazoa</taxon>
        <taxon>Ecdysozoa</taxon>
        <taxon>Arthropoda</taxon>
        <taxon>Hexapoda</taxon>
        <taxon>Insecta</taxon>
        <taxon>Pterygota</taxon>
        <taxon>Neoptera</taxon>
        <taxon>Endopterygota</taxon>
        <taxon>Hymenoptera</taxon>
        <taxon>Apocrita</taxon>
        <taxon>Ichneumonoidea</taxon>
        <taxon>Braconidae</taxon>
        <taxon>Microgastrinae</taxon>
        <taxon>Cotesia</taxon>
    </lineage>
</organism>
<dbReference type="SUPFAM" id="SSF47370">
    <property type="entry name" value="Bromodomain"/>
    <property type="match status" value="2"/>
</dbReference>
<dbReference type="FunFam" id="1.20.920.10:FF:000066">
    <property type="entry name" value="Transcription initiation factor TFIID subunit 1"/>
    <property type="match status" value="1"/>
</dbReference>
<dbReference type="Gene3D" id="1.20.920.10">
    <property type="entry name" value="Bromodomain-like"/>
    <property type="match status" value="2"/>
</dbReference>